<dbReference type="RefSeq" id="WP_167231314.1">
    <property type="nucleotide sequence ID" value="NZ_VUYU01000032.1"/>
</dbReference>
<sequence length="89" mass="9932">MPLSKAQADQLAEYRRASDELRKKNAATAVPDENEILPVNGFFHLLPCKPLTPEQALALFGESRISNNILREIAEGGARQWRVTRASDE</sequence>
<comment type="caution">
    <text evidence="1">The sequence shown here is derived from an EMBL/GenBank/DDBJ whole genome shotgun (WGS) entry which is preliminary data.</text>
</comment>
<accession>A0ABX0LTB0</accession>
<proteinExistence type="predicted"/>
<evidence type="ECO:0000313" key="2">
    <source>
        <dbReference type="Proteomes" id="UP000785613"/>
    </source>
</evidence>
<reference evidence="1 2" key="1">
    <citation type="submission" date="2019-09" db="EMBL/GenBank/DDBJ databases">
        <title>Taxonomy of Antarctic Massilia spp.: description of Massilia rubra sp. nov., Massilia aquatica sp. nov., Massilia mucilaginosa sp. nov., Massilia frigida sp. nov. isolated from streams, lakes and regoliths.</title>
        <authorList>
            <person name="Holochova P."/>
            <person name="Sedlacek I."/>
            <person name="Kralova S."/>
            <person name="Maslanova I."/>
            <person name="Busse H.-J."/>
            <person name="Stankova E."/>
            <person name="Vrbovska V."/>
            <person name="Kovarovic V."/>
            <person name="Bartak M."/>
            <person name="Svec P."/>
            <person name="Pantucek R."/>
        </authorList>
    </citation>
    <scope>NUCLEOTIDE SEQUENCE [LARGE SCALE GENOMIC DNA]</scope>
    <source>
        <strain evidence="1 2">CCM 8692</strain>
    </source>
</reference>
<gene>
    <name evidence="1" type="ORF">F0185_29440</name>
</gene>
<organism evidence="1 2">
    <name type="scientific">Massilia rubra</name>
    <dbReference type="NCBI Taxonomy" id="2607910"/>
    <lineage>
        <taxon>Bacteria</taxon>
        <taxon>Pseudomonadati</taxon>
        <taxon>Pseudomonadota</taxon>
        <taxon>Betaproteobacteria</taxon>
        <taxon>Burkholderiales</taxon>
        <taxon>Oxalobacteraceae</taxon>
        <taxon>Telluria group</taxon>
        <taxon>Massilia</taxon>
    </lineage>
</organism>
<dbReference type="Proteomes" id="UP000785613">
    <property type="component" value="Unassembled WGS sequence"/>
</dbReference>
<dbReference type="EMBL" id="VUYU01000032">
    <property type="protein sequence ID" value="NHZ37692.1"/>
    <property type="molecule type" value="Genomic_DNA"/>
</dbReference>
<protein>
    <submittedName>
        <fullName evidence="1">Uncharacterized protein</fullName>
    </submittedName>
</protein>
<keyword evidence="2" id="KW-1185">Reference proteome</keyword>
<evidence type="ECO:0000313" key="1">
    <source>
        <dbReference type="EMBL" id="NHZ37692.1"/>
    </source>
</evidence>
<name>A0ABX0LTB0_9BURK</name>